<dbReference type="InterPro" id="IPR013785">
    <property type="entry name" value="Aldolase_TIM"/>
</dbReference>
<dbReference type="AlphaFoldDB" id="A0A1W9S1Q2"/>
<dbReference type="PANTHER" id="PTHR42880">
    <property type="entry name" value="HOMOCITRATE SYNTHASE"/>
    <property type="match status" value="1"/>
</dbReference>
<dbReference type="EMBL" id="NATQ01000031">
    <property type="protein sequence ID" value="OQX90733.1"/>
    <property type="molecule type" value="Genomic_DNA"/>
</dbReference>
<evidence type="ECO:0000259" key="2">
    <source>
        <dbReference type="PROSITE" id="PS50991"/>
    </source>
</evidence>
<dbReference type="GO" id="GO:0016740">
    <property type="term" value="F:transferase activity"/>
    <property type="evidence" value="ECO:0007669"/>
    <property type="project" value="UniProtKB-KW"/>
</dbReference>
<dbReference type="CDD" id="cd07947">
    <property type="entry name" value="DRE_TIM_Re_CS"/>
    <property type="match status" value="1"/>
</dbReference>
<sequence>MTHHYPKWLYKAPKREHPVDDVKEPNLLRDMFPYTEVPRIEIEDTIVPMEPAEEIWITDTTFRDGQQSRPPYSVENIVKIYDLMHELGGPNGIIRQSEFFIYTEKDREAVEKCLAKGYEYPEVTSWIRANPKDFEIVKQMGLKETGMLTSISDYHIFLKFGKTRQQVIDDFMKVVESAAEAGLKAIRCHFEDITRADFWGCVVPFAERLMRFSEESGLYIKIRLCDTMGYGVPWSEAALPRGVPKMIYYLKKELGITSDRLEWHGHNDFHLVLANPVAAWLYGCSAANGSLFGIGERCGNPPLEGLAITYAELTGTTNGMNFHAITELANYFREMGVDIPNNYPFVGRDFNVTRAGIHADGCIKNEEIYNIFDTTKILNKPYGVAVTDKSGVAGIALWYNQYLGLEGEKAIDKKHPGVAEIYKWVMEQYDQKRTTAISPEELIELGKKHLGDYFK</sequence>
<dbReference type="Gene3D" id="3.20.20.70">
    <property type="entry name" value="Aldolase class I"/>
    <property type="match status" value="1"/>
</dbReference>
<dbReference type="InterPro" id="IPR000891">
    <property type="entry name" value="PYR_CT"/>
</dbReference>
<gene>
    <name evidence="3" type="ORF">B6D57_02195</name>
</gene>
<name>A0A1W9S1Q2_9BACT</name>
<dbReference type="Pfam" id="PF00682">
    <property type="entry name" value="HMGL-like"/>
    <property type="match status" value="1"/>
</dbReference>
<proteinExistence type="predicted"/>
<dbReference type="Proteomes" id="UP000192611">
    <property type="component" value="Unassembled WGS sequence"/>
</dbReference>
<comment type="caution">
    <text evidence="3">The sequence shown here is derived from an EMBL/GenBank/DDBJ whole genome shotgun (WGS) entry which is preliminary data.</text>
</comment>
<dbReference type="SUPFAM" id="SSF51569">
    <property type="entry name" value="Aldolase"/>
    <property type="match status" value="1"/>
</dbReference>
<reference evidence="4" key="1">
    <citation type="submission" date="2017-03" db="EMBL/GenBank/DDBJ databases">
        <title>Novel pathways for hydrocarbon cycling and metabolic interdependencies in hydrothermal sediment communities.</title>
        <authorList>
            <person name="Dombrowski N."/>
            <person name="Seitz K."/>
            <person name="Teske A."/>
            <person name="Baker B."/>
        </authorList>
    </citation>
    <scope>NUCLEOTIDE SEQUENCE [LARGE SCALE GENOMIC DNA]</scope>
</reference>
<evidence type="ECO:0000313" key="3">
    <source>
        <dbReference type="EMBL" id="OQX90733.1"/>
    </source>
</evidence>
<evidence type="ECO:0000313" key="4">
    <source>
        <dbReference type="Proteomes" id="UP000192611"/>
    </source>
</evidence>
<organism evidence="3 4">
    <name type="scientific">Candidatus Coatesbacteria bacterium 4484_99</name>
    <dbReference type="NCBI Taxonomy" id="1970774"/>
    <lineage>
        <taxon>Bacteria</taxon>
        <taxon>Candidatus Coatesiibacteriota</taxon>
    </lineage>
</organism>
<keyword evidence="1" id="KW-0808">Transferase</keyword>
<dbReference type="PROSITE" id="PS50991">
    <property type="entry name" value="PYR_CT"/>
    <property type="match status" value="1"/>
</dbReference>
<feature type="domain" description="Pyruvate carboxyltransferase" evidence="2">
    <location>
        <begin position="55"/>
        <end position="326"/>
    </location>
</feature>
<evidence type="ECO:0000256" key="1">
    <source>
        <dbReference type="ARBA" id="ARBA00022679"/>
    </source>
</evidence>
<accession>A0A1W9S1Q2</accession>
<dbReference type="PANTHER" id="PTHR42880:SF1">
    <property type="entry name" value="ISOPROPYLMALATE_HOMOCITRATE_CITRAMALATE SYNTHASE FAMILY PROTEIN"/>
    <property type="match status" value="1"/>
</dbReference>
<protein>
    <submittedName>
        <fullName evidence="3">2-isopropylmalate synthase</fullName>
    </submittedName>
</protein>